<evidence type="ECO:0000256" key="1">
    <source>
        <dbReference type="SAM" id="MobiDB-lite"/>
    </source>
</evidence>
<feature type="domain" description="BAH" evidence="2">
    <location>
        <begin position="3189"/>
        <end position="3310"/>
    </location>
</feature>
<feature type="compositionally biased region" description="Basic and acidic residues" evidence="1">
    <location>
        <begin position="1941"/>
        <end position="1957"/>
    </location>
</feature>
<dbReference type="InterPro" id="IPR001025">
    <property type="entry name" value="BAH_dom"/>
</dbReference>
<dbReference type="InterPro" id="IPR043151">
    <property type="entry name" value="BAH_sf"/>
</dbReference>
<feature type="compositionally biased region" description="Polar residues" evidence="1">
    <location>
        <begin position="2514"/>
        <end position="2529"/>
    </location>
</feature>
<evidence type="ECO:0000259" key="2">
    <source>
        <dbReference type="PROSITE" id="PS51038"/>
    </source>
</evidence>
<feature type="region of interest" description="Disordered" evidence="1">
    <location>
        <begin position="2212"/>
        <end position="2240"/>
    </location>
</feature>
<feature type="region of interest" description="Disordered" evidence="1">
    <location>
        <begin position="2729"/>
        <end position="2780"/>
    </location>
</feature>
<dbReference type="PANTHER" id="PTHR12505:SF22">
    <property type="entry name" value="BAH AND COILED-COIL DOMAIN-CONTAINING PROTEIN 1"/>
    <property type="match status" value="1"/>
</dbReference>
<feature type="compositionally biased region" description="Basic and acidic residues" evidence="1">
    <location>
        <begin position="547"/>
        <end position="562"/>
    </location>
</feature>
<feature type="compositionally biased region" description="Low complexity" evidence="1">
    <location>
        <begin position="3019"/>
        <end position="3053"/>
    </location>
</feature>
<feature type="compositionally biased region" description="Polar residues" evidence="1">
    <location>
        <begin position="1189"/>
        <end position="1198"/>
    </location>
</feature>
<feature type="compositionally biased region" description="Polar residues" evidence="1">
    <location>
        <begin position="531"/>
        <end position="544"/>
    </location>
</feature>
<dbReference type="InterPro" id="IPR048924">
    <property type="entry name" value="BAHCC1-like_Tudor"/>
</dbReference>
<feature type="compositionally biased region" description="Basic and acidic residues" evidence="1">
    <location>
        <begin position="672"/>
        <end position="684"/>
    </location>
</feature>
<feature type="compositionally biased region" description="Polar residues" evidence="1">
    <location>
        <begin position="409"/>
        <end position="419"/>
    </location>
</feature>
<feature type="region of interest" description="Disordered" evidence="1">
    <location>
        <begin position="1986"/>
        <end position="2016"/>
    </location>
</feature>
<feature type="region of interest" description="Disordered" evidence="1">
    <location>
        <begin position="2050"/>
        <end position="2089"/>
    </location>
</feature>
<dbReference type="InterPro" id="IPR056841">
    <property type="entry name" value="TNRC18_BAHCC1-like_SH3"/>
</dbReference>
<feature type="compositionally biased region" description="Polar residues" evidence="1">
    <location>
        <begin position="2770"/>
        <end position="2780"/>
    </location>
</feature>
<feature type="compositionally biased region" description="Acidic residues" evidence="1">
    <location>
        <begin position="2223"/>
        <end position="2239"/>
    </location>
</feature>
<feature type="compositionally biased region" description="Polar residues" evidence="1">
    <location>
        <begin position="379"/>
        <end position="389"/>
    </location>
</feature>
<organism evidence="3 4">
    <name type="scientific">Labeo rohita</name>
    <name type="common">Indian major carp</name>
    <name type="synonym">Cyprinus rohita</name>
    <dbReference type="NCBI Taxonomy" id="84645"/>
    <lineage>
        <taxon>Eukaryota</taxon>
        <taxon>Metazoa</taxon>
        <taxon>Chordata</taxon>
        <taxon>Craniata</taxon>
        <taxon>Vertebrata</taxon>
        <taxon>Euteleostomi</taxon>
        <taxon>Actinopterygii</taxon>
        <taxon>Neopterygii</taxon>
        <taxon>Teleostei</taxon>
        <taxon>Ostariophysi</taxon>
        <taxon>Cypriniformes</taxon>
        <taxon>Cyprinidae</taxon>
        <taxon>Labeoninae</taxon>
        <taxon>Labeonini</taxon>
        <taxon>Labeo</taxon>
    </lineage>
</organism>
<feature type="region of interest" description="Disordered" evidence="1">
    <location>
        <begin position="2512"/>
        <end position="2537"/>
    </location>
</feature>
<dbReference type="Gene3D" id="2.30.30.490">
    <property type="match status" value="1"/>
</dbReference>
<feature type="compositionally biased region" description="Polar residues" evidence="1">
    <location>
        <begin position="2736"/>
        <end position="2753"/>
    </location>
</feature>
<dbReference type="InterPro" id="IPR002999">
    <property type="entry name" value="Tudor"/>
</dbReference>
<feature type="region of interest" description="Disordered" evidence="1">
    <location>
        <begin position="2308"/>
        <end position="2328"/>
    </location>
</feature>
<feature type="compositionally biased region" description="Polar residues" evidence="1">
    <location>
        <begin position="3097"/>
        <end position="3111"/>
    </location>
</feature>
<feature type="compositionally biased region" description="Basic residues" evidence="1">
    <location>
        <begin position="148"/>
        <end position="157"/>
    </location>
</feature>
<keyword evidence="4" id="KW-1185">Reference proteome</keyword>
<feature type="compositionally biased region" description="Basic and acidic residues" evidence="1">
    <location>
        <begin position="2138"/>
        <end position="2160"/>
    </location>
</feature>
<dbReference type="Gene3D" id="2.30.30.140">
    <property type="match status" value="1"/>
</dbReference>
<feature type="region of interest" description="Disordered" evidence="1">
    <location>
        <begin position="273"/>
        <end position="603"/>
    </location>
</feature>
<feature type="region of interest" description="Disordered" evidence="1">
    <location>
        <begin position="2131"/>
        <end position="2190"/>
    </location>
</feature>
<feature type="region of interest" description="Disordered" evidence="1">
    <location>
        <begin position="929"/>
        <end position="1168"/>
    </location>
</feature>
<feature type="compositionally biased region" description="Basic and acidic residues" evidence="1">
    <location>
        <begin position="636"/>
        <end position="646"/>
    </location>
</feature>
<accession>A0ABQ8M601</accession>
<feature type="compositionally biased region" description="Polar residues" evidence="1">
    <location>
        <begin position="2071"/>
        <end position="2083"/>
    </location>
</feature>
<evidence type="ECO:0000313" key="3">
    <source>
        <dbReference type="EMBL" id="KAI2658329.1"/>
    </source>
</evidence>
<dbReference type="EMBL" id="JACTAM010000012">
    <property type="protein sequence ID" value="KAI2658329.1"/>
    <property type="molecule type" value="Genomic_DNA"/>
</dbReference>
<dbReference type="PROSITE" id="PS51038">
    <property type="entry name" value="BAH"/>
    <property type="match status" value="1"/>
</dbReference>
<feature type="region of interest" description="Disordered" evidence="1">
    <location>
        <begin position="1600"/>
        <end position="1652"/>
    </location>
</feature>
<dbReference type="Pfam" id="PF21744">
    <property type="entry name" value="BAHCC1-like_Tudor"/>
    <property type="match status" value="1"/>
</dbReference>
<feature type="region of interest" description="Disordered" evidence="1">
    <location>
        <begin position="1914"/>
        <end position="1960"/>
    </location>
</feature>
<feature type="compositionally biased region" description="Basic residues" evidence="1">
    <location>
        <begin position="1621"/>
        <end position="1634"/>
    </location>
</feature>
<feature type="compositionally biased region" description="Basic and acidic residues" evidence="1">
    <location>
        <begin position="1998"/>
        <end position="2010"/>
    </location>
</feature>
<feature type="region of interest" description="Disordered" evidence="1">
    <location>
        <begin position="76"/>
        <end position="219"/>
    </location>
</feature>
<feature type="compositionally biased region" description="Basic and acidic residues" evidence="1">
    <location>
        <begin position="110"/>
        <end position="141"/>
    </location>
</feature>
<dbReference type="SMART" id="SM00439">
    <property type="entry name" value="BAH"/>
    <property type="match status" value="1"/>
</dbReference>
<dbReference type="PANTHER" id="PTHR12505">
    <property type="entry name" value="PHD FINGER TRANSCRIPTION FACTOR"/>
    <property type="match status" value="1"/>
</dbReference>
<feature type="compositionally biased region" description="Acidic residues" evidence="1">
    <location>
        <begin position="1203"/>
        <end position="1214"/>
    </location>
</feature>
<feature type="region of interest" description="Disordered" evidence="1">
    <location>
        <begin position="631"/>
        <end position="696"/>
    </location>
</feature>
<feature type="compositionally biased region" description="Polar residues" evidence="1">
    <location>
        <begin position="178"/>
        <end position="188"/>
    </location>
</feature>
<feature type="compositionally biased region" description="Basic residues" evidence="1">
    <location>
        <begin position="274"/>
        <end position="283"/>
    </location>
</feature>
<feature type="compositionally biased region" description="Basic and acidic residues" evidence="1">
    <location>
        <begin position="709"/>
        <end position="718"/>
    </location>
</feature>
<protein>
    <submittedName>
        <fullName evidence="3">BAH and coiled-coil domain-containing protein 1</fullName>
    </submittedName>
</protein>
<feature type="compositionally biased region" description="Polar residues" evidence="1">
    <location>
        <begin position="1216"/>
        <end position="1229"/>
    </location>
</feature>
<evidence type="ECO:0000313" key="4">
    <source>
        <dbReference type="Proteomes" id="UP000830375"/>
    </source>
</evidence>
<comment type="caution">
    <text evidence="3">The sequence shown here is derived from an EMBL/GenBank/DDBJ whole genome shotgun (WGS) entry which is preliminary data.</text>
</comment>
<feature type="compositionally biased region" description="Acidic residues" evidence="1">
    <location>
        <begin position="2409"/>
        <end position="2426"/>
    </location>
</feature>
<dbReference type="CDD" id="cd04714">
    <property type="entry name" value="BAH_BAHCC1"/>
    <property type="match status" value="1"/>
</dbReference>
<feature type="region of interest" description="Disordered" evidence="1">
    <location>
        <begin position="1189"/>
        <end position="1254"/>
    </location>
</feature>
<reference evidence="3 4" key="1">
    <citation type="submission" date="2022-01" db="EMBL/GenBank/DDBJ databases">
        <title>A high-quality chromosome-level genome assembly of rohu carp, Labeo rohita.</title>
        <authorList>
            <person name="Arick M.A. II"/>
            <person name="Hsu C.-Y."/>
            <person name="Magbanua Z."/>
            <person name="Pechanova O."/>
            <person name="Grover C."/>
            <person name="Miller E."/>
            <person name="Thrash A."/>
            <person name="Ezzel L."/>
            <person name="Alam S."/>
            <person name="Benzie J."/>
            <person name="Hamilton M."/>
            <person name="Karsi A."/>
            <person name="Lawrence M.L."/>
            <person name="Peterson D.G."/>
        </authorList>
    </citation>
    <scope>NUCLEOTIDE SEQUENCE [LARGE SCALE GENOMIC DNA]</scope>
    <source>
        <strain evidence="4">BAU-BD-2019</strain>
        <tissue evidence="3">Blood</tissue>
    </source>
</reference>
<feature type="region of interest" description="Disordered" evidence="1">
    <location>
        <begin position="2405"/>
        <end position="2430"/>
    </location>
</feature>
<feature type="compositionally biased region" description="Low complexity" evidence="1">
    <location>
        <begin position="929"/>
        <end position="941"/>
    </location>
</feature>
<feature type="region of interest" description="Disordered" evidence="1">
    <location>
        <begin position="3019"/>
        <end position="3057"/>
    </location>
</feature>
<dbReference type="Pfam" id="PF01426">
    <property type="entry name" value="BAH"/>
    <property type="match status" value="1"/>
</dbReference>
<dbReference type="Proteomes" id="UP000830375">
    <property type="component" value="Unassembled WGS sequence"/>
</dbReference>
<name>A0ABQ8M601_LABRO</name>
<proteinExistence type="predicted"/>
<dbReference type="InterPro" id="IPR052429">
    <property type="entry name" value="BAH_domain_protein"/>
</dbReference>
<feature type="region of interest" description="Disordered" evidence="1">
    <location>
        <begin position="3073"/>
        <end position="3171"/>
    </location>
</feature>
<dbReference type="Pfam" id="PF24912">
    <property type="entry name" value="SH3_TNRC18"/>
    <property type="match status" value="1"/>
</dbReference>
<feature type="region of interest" description="Disordered" evidence="1">
    <location>
        <begin position="709"/>
        <end position="733"/>
    </location>
</feature>
<sequence length="3316" mass="362811">MALWNAKDEHYGLLFTLAPDPPGYPRFSGSLAPTFLPMSPLDHHGNSSVLYGQHRFYDSQKDFYLRSLPSQPHLLSTNHSLPPLSRTAHAHPLDSCSREREPGSTATQKSSKETGVAERRVAPGGKEKEKSKQESKQDRQHHGPSALHHQHQHHPQHHPQGLEEDFRHKDDPKHLSSCLLSTKTQNGSDPGATTRGSLPSCVGPGASGLGTGRQTSGDGHCCKEGVSGEMRISEPPSDCLRHSAMLGHAHPVPYSMPPPLGLGSAVGGSWLHPSHPHHHHPHHPHPDLFCPPPPAPLTMPTAQEKSLGRDSEVTGPTFVPSVGPQGDKTSGPFQLGNPHCRGVGGGMVAVGGSTGKETKTPERSSSGSRAATLLPPPSSCQRKSSQQQHAYGKADKSPDWPPGPHSRTNEVQHSQNQHPHSSRSCSLDSSEESDALRPSLPQGTKGGHQAKSSIYASTPPFRDCSHSGPSNRASSEGKGATDVDCTLQRNSQRVARIRHQQHSNRASTGGQGPELEPGSGTQDKRKIDIEPTSQGYSGHQTGTHPSWEVRGHPARPDEEPRKAYNSLGAASQASHGDQGPLPPLTAPQEATLGPQGPESNAMRSLMKYSSQQPLLFSQKSPFGGLGCLKQGAVTGERSERNERSDKSGSGSSCALQEAKQTLPPRRASSSGENERSERAGKDSGEAQGEGEVRQPPVGIAVAVARQREPPCRLPDGHPTHSHHSRVMPSMKGVGRPMYPLEREGDEDAKRVCEEQLGLPPYERERELLLRENKDRVDFARIHPSSSCHGDLTSHLIVPGGSQLGTEPSAHAHPAHHHWMPRTGSPSLWMGHSYGLSHAALHQNLTPGFSATMPSPLQPVLPLPQDPSAALVVLPTEPAAHPATHHLDVMEQQGLWPPVYGARGPASHMQHPAVYSRSQFLRQQELYALQQHQHQQHRAAQAMELAHRHSHSQRKPEDPPIDLVEGSSELRSTSKHTKPFSVGPSAKPPPSSSSPGGCASRLSPCCRSPAPRSHLKSTPCTPCPEPSPAVAAPRSPALSPHATPHHLPKPAESQDKRGEGQPPQDYPQSLEPDLPPGYTYPAIAMGYKGGPSPQEVQLAEHADLEAEQAEPAEPAPQPHPLSPKGEEPVCHSRVGSPVRTSQEVEDEGGVIEANGQVDEGQVDATLSQTSLCPVTDSTVADAHPDRATMIPNSQASETESPALAEDDKEQVEELQDSAVTTTQDSQSLEPTEQDPERTAEDESPIGSPSPPFSPCPVSSALGNQYPGSCIWSLELLIAAALCATRDACMAAPAPVSRNAVAPNYGIELLSELAELERSQQQRNNTEENRGTHTLARSTAHKLALLPSFPAYRSNAPRPFGVQHFLWERLRRSDLISSILIYGRRLRRSANIPCGVMGIVKYGQITFSIPLARLAFMLSLYPCAVPWLRSPPASLRQADGHRFQRDHHRAKSGTMISASFLPPILLSSHSDLISCSLPSPRRSARAPCISPRRRKLDSFHVFPLASSGTGWMSVLLEDDMLTFDLQSLATLAAARALELAPPIPADSTPPLRRILNLRRKCKWTPRPEPVCPVKATMETLDREELAMRVRLAELQRRYKEKQRELAKLQRKHDHQKEETSRSPARRGPGRPRKRKSTSAPPIPTDGPKKVKEWQKEAEQECDMELTQGLEGPFGVRRSEGRLWVATGRAERRAGGCQLCSLIDAHATVLIKPKQPHTKPCLGPGVGLLIRFPRLPGLPGLRGFRDSVAFKCSRSESEMHAMYLWHKEEKGKCTQHSLYSVQSWAVYSRCGEWGVDGHVHVACGGGSIESTNRNDFCHTNMFLDEVFGACSMFFHPSVLVMYLCLSVSAGSSLHLQIKQGLIVLRRRAGVYVLGTLILSDSAGQSKGQTASVQTAERKSGTQHSQCWACAKGGWNSPTTRRHSFRRSPANHPAPKPLAQNGKGVSRDGETETRESEEKRTNKIMSGRLLYQHFSQIFLGLASDPNFSSVQRGTRPLPLHSSKPEKKVIREPQRGKASPPLASDLSFSSFVLLSPHEYLSVVMDRSAGAGAGPGLLTAEDLTRGGDRKRKKRRMTSSPYHHLSSTQMKAHCRPRGRPRLLSTKFKQKACSQLKQKAKAKRGSRLVNLLCHRETNTQSSITEHLSREHSGKEEHTHSNKTGEHSDTGSVAAVHRGSDGKGTMMRRGARSKAILSPSLLPTRTQQLLCNTAVTNSKLEATEKGISPSDSDTEEEDDGIYDSEEGAEGIKNLSSKEQLSGVGRPSQCSIVKLEANQKAKNKTERQGFGSMNVSVTKDEVKRRKAPCRPALVSADHNHSELEEERRLTGPKWREGSRENTFDHTRVLKTSPTPRERTTRKSAVLLGKRKSCWLEALTSQYDDITWSRRIRNKQAKGRAVSRLLESFAADEGFRMDDDSSFSEGEEEEEEEEEPELMGSGLSALPNCILTKEILRDGLKVLISKEDELLYAAYVHTLDLPDINRQRIYSLEQLLQEAVRPFKKLLQGTRSPKDHLHLPIQALGRTSPSGHPHRLSQTPCSPPRAPSAQGSVTFSAKAVKNMTSGVYPSLAAPNAVQQSIRFLHILFHVVTVYNCSLLVLRGPPRRTNIFGAELRRYWNKCGITKQAQLSMRNCLWEQNQTTASLEKGIPMAVLDVQPETVEILTAGTRVCAYWSERSRCLYPGYVRKGEEQKEGSIMVEFDDGDRGWISLSNIRLLPPGYQIHCAEPSPAHLVSPSCRRRKTSTQEKMSQQADVSSECSANTEPRKNVVKAKPGRPKSVNASSKSCASENATRTASPLLGWPLAAMSRRKPSMDLFQFNGLTKKALRGKESDMFPLLSSTMTTPAKGIFSTSFEVDSFSSIANGCTSFGNQQLATGLPLSHKGVPGLRGRKSGDRKEFLVKLDHEGVTSPKTKNGKALLLLGNPEVQRGGRMEKGFGAKGIGELTSTMGYSQSLLLVKDAKRNSCHLLKSSSDLRKHPQGLGLSEYADYGPNCHSDCLSSYSDMDEDEDEEEDARRAVMRTSGRFLSRLSVSSSSSGSSSASSSGSLSSSSICSSDNDSSYSSDEEEASRLLLQNCLSSHHTLLQQQQHPEPPTAPPRHTFGAKSMTISNSKTAVNSSTGKPPRRKEIANNSSSVVQSKSSKDFSKKQKIPSSDGPPNSSSFMPGRQLWRWSGNPTQRRGLKGKARKLFYKAIVRGKDTVRVGDCAVFLSAGRPHLPFVGRIESLWESWSSNMVVKVKWFYHPEETKLGKRHRDGKHALYQSSHEDENDVQTISHKCQVVSRAEYERLSRIRKPNSNSQDLYYLAGTYDPTSGQLVTAEGESIIC</sequence>
<feature type="compositionally biased region" description="Low complexity" evidence="1">
    <location>
        <begin position="1027"/>
        <end position="1039"/>
    </location>
</feature>
<feature type="compositionally biased region" description="Basic and acidic residues" evidence="1">
    <location>
        <begin position="160"/>
        <end position="174"/>
    </location>
</feature>
<feature type="compositionally biased region" description="Gly residues" evidence="1">
    <location>
        <begin position="342"/>
        <end position="354"/>
    </location>
</feature>
<dbReference type="SMART" id="SM00333">
    <property type="entry name" value="TUDOR"/>
    <property type="match status" value="1"/>
</dbReference>
<gene>
    <name evidence="3" type="ORF">H4Q32_016373</name>
</gene>